<dbReference type="InterPro" id="IPR017871">
    <property type="entry name" value="ABC_transporter-like_CS"/>
</dbReference>
<dbReference type="Gene3D" id="1.20.1560.10">
    <property type="entry name" value="ABC transporter type 1, transmembrane domain"/>
    <property type="match status" value="1"/>
</dbReference>
<feature type="domain" description="ABC transmembrane type-1" evidence="14">
    <location>
        <begin position="677"/>
        <end position="922"/>
    </location>
</feature>
<feature type="transmembrane region" description="Helical" evidence="12">
    <location>
        <begin position="676"/>
        <end position="699"/>
    </location>
</feature>
<feature type="transmembrane region" description="Helical" evidence="12">
    <location>
        <begin position="184"/>
        <end position="201"/>
    </location>
</feature>
<keyword evidence="4 12" id="KW-0812">Transmembrane</keyword>
<evidence type="ECO:0000256" key="2">
    <source>
        <dbReference type="ARBA" id="ARBA00007577"/>
    </source>
</evidence>
<sequence>MGAAVTAAKEREKKENGGGDAGKNVPFVTLFRYADGKDVLLMVVGTVAALGNGLTQPLMAVIFARLINAFGGATTETILDRVVLNFVYLGIGTGVAGFLQVSCWTVTGERQATRIRSLYLKSVLKQDIAFFDVELTTGQAVSRMSGDTVLVQNAIGEKVGKFLQLISNFVGGFVVAFVKGWLLSLIMLSCIPPVVIAGGVVSKIMSKISSKGQASYSDAGNVVEQTIGAIKTVVCFNGEKHAIAMYNKFIHNTYKATVEEGITNGCGRGSVIFIFFASYGLAIWYGAKLILTRGYSGGDIVSVVFAVMVGALSLGQATPCIVAFSTGQSAGYKLFTTIKRKPKIDRDDETGRQLEDIRGDVILNNVYFSYPARPQQLILDGFSLHVPSATTMAIVGESGSGKSTVISLVDRFYDPHAGEVLIDGTNIKSLQLNWIRGQIGLVSQEPSLFMTSIKENITYGKEDATIEEIKRAAELANAEDFINKLPNGYDTLVGQCGAQLSGGQKQKIAIARAIIKNPKILLLDEATSALDVESERIVQEALNRIMMNRTTLVVAHRLSTVRDADCIAVVKQGKIVEQGTHDELVTNMDGAYSHLIRLQESSEEQKIDPYIFDTVSKSRRFTSMELIGRSSMGNTGQHTFILPSGLPSSVELLEANYTNEKEEVGDTDKLKKDSRFWGLICVVLGMVSIISVPIEYFLFGVTGGKLIERIRAMLFLSIVQQDVSWFDDPKNSSGALGTRLSVDASNVRRLVGDSLALAVEVTSALITGFVIAIISDWKLCLIIMCLIPLVGLQGYAQIKFLKGFDEDAKLLYEDASQMATDAVNSIRTVASFCGEKRVMSIYNRKCEASKNQVVRTGMVAGFGFGISYLMLNLTYGLCFYVGAQFIRHGKSTFSDLFKVFFSLMLATVGISETSALASDSKKAKESAIFIFALLDQMSKIDSASDEGLTLAEVEGDIDFQQVCFKYPSRPDVQIFCDFTLHIPAGKTVALVGESGSGKSTIFSLLEKFYTPDSGTISLDGVETKNLKINWLREQMGLVCQEPMLFNDTIRANIAYGKHGEVTEQELIKVAKLADAHEFISGLPQGYHTTVGERGMQLSGGQKQRVAIARAILKDPRILLLDEATSALDVESERIVQDALEHVMIGRTTVIIAHRLSTVKGADIIAVLKDGMIVEKGTHETLMNIKDGFYASLVEIRLSSS</sequence>
<dbReference type="SUPFAM" id="SSF52540">
    <property type="entry name" value="P-loop containing nucleoside triphosphate hydrolases"/>
    <property type="match status" value="2"/>
</dbReference>
<keyword evidence="8 12" id="KW-1133">Transmembrane helix</keyword>
<evidence type="ECO:0000313" key="16">
    <source>
        <dbReference type="Proteomes" id="UP001497457"/>
    </source>
</evidence>
<dbReference type="CDD" id="cd03249">
    <property type="entry name" value="ABC_MTABC3_MDL1_MDL2"/>
    <property type="match status" value="2"/>
</dbReference>
<feature type="transmembrane region" description="Helical" evidence="12">
    <location>
        <begin position="859"/>
        <end position="883"/>
    </location>
</feature>
<evidence type="ECO:0000256" key="4">
    <source>
        <dbReference type="ARBA" id="ARBA00022692"/>
    </source>
</evidence>
<evidence type="ECO:0000256" key="5">
    <source>
        <dbReference type="ARBA" id="ARBA00022737"/>
    </source>
</evidence>
<dbReference type="GO" id="GO:0010329">
    <property type="term" value="F:auxin efflux transmembrane transporter activity"/>
    <property type="evidence" value="ECO:0007669"/>
    <property type="project" value="UniProtKB-ARBA"/>
</dbReference>
<protein>
    <submittedName>
        <fullName evidence="15">Uncharacterized protein</fullName>
    </submittedName>
</protein>
<evidence type="ECO:0000259" key="13">
    <source>
        <dbReference type="PROSITE" id="PS50893"/>
    </source>
</evidence>
<keyword evidence="6" id="KW-0547">Nucleotide-binding</keyword>
<dbReference type="Pfam" id="PF00005">
    <property type="entry name" value="ABC_tran"/>
    <property type="match status" value="2"/>
</dbReference>
<dbReference type="Pfam" id="PF00664">
    <property type="entry name" value="ABC_membrane"/>
    <property type="match status" value="2"/>
</dbReference>
<comment type="similarity">
    <text evidence="2">Belongs to the ABC transporter superfamily. ABCB family. Multidrug resistance exporter (TC 3.A.1.201) subfamily.</text>
</comment>
<feature type="domain" description="ABC transmembrane type-1" evidence="14">
    <location>
        <begin position="43"/>
        <end position="326"/>
    </location>
</feature>
<evidence type="ECO:0000256" key="8">
    <source>
        <dbReference type="ARBA" id="ARBA00022989"/>
    </source>
</evidence>
<keyword evidence="9 12" id="KW-0472">Membrane</keyword>
<dbReference type="SMART" id="SM00382">
    <property type="entry name" value="AAA"/>
    <property type="match status" value="2"/>
</dbReference>
<dbReference type="CDD" id="cd18578">
    <property type="entry name" value="ABC_6TM_Pgp_ABCB1_D2_like"/>
    <property type="match status" value="1"/>
</dbReference>
<feature type="transmembrane region" description="Helical" evidence="12">
    <location>
        <begin position="755"/>
        <end position="774"/>
    </location>
</feature>
<dbReference type="SUPFAM" id="SSF90123">
    <property type="entry name" value="ABC transporter transmembrane region"/>
    <property type="match status" value="2"/>
</dbReference>
<accession>A0ABC8YS22</accession>
<evidence type="ECO:0000256" key="10">
    <source>
        <dbReference type="ARBA" id="ARBA00023180"/>
    </source>
</evidence>
<name>A0ABC8YS22_9POAL</name>
<keyword evidence="10" id="KW-0325">Glycoprotein</keyword>
<comment type="subcellular location">
    <subcellularLocation>
        <location evidence="1">Cell membrane</location>
        <topology evidence="1">Multi-pass membrane protein</topology>
    </subcellularLocation>
</comment>
<feature type="transmembrane region" description="Helical" evidence="12">
    <location>
        <begin position="271"/>
        <end position="291"/>
    </location>
</feature>
<organism evidence="15 16">
    <name type="scientific">Urochloa decumbens</name>
    <dbReference type="NCBI Taxonomy" id="240449"/>
    <lineage>
        <taxon>Eukaryota</taxon>
        <taxon>Viridiplantae</taxon>
        <taxon>Streptophyta</taxon>
        <taxon>Embryophyta</taxon>
        <taxon>Tracheophyta</taxon>
        <taxon>Spermatophyta</taxon>
        <taxon>Magnoliopsida</taxon>
        <taxon>Liliopsida</taxon>
        <taxon>Poales</taxon>
        <taxon>Poaceae</taxon>
        <taxon>PACMAD clade</taxon>
        <taxon>Panicoideae</taxon>
        <taxon>Panicodae</taxon>
        <taxon>Paniceae</taxon>
        <taxon>Melinidinae</taxon>
        <taxon>Urochloa</taxon>
    </lineage>
</organism>
<dbReference type="PROSITE" id="PS00211">
    <property type="entry name" value="ABC_TRANSPORTER_1"/>
    <property type="match status" value="2"/>
</dbReference>
<dbReference type="FunFam" id="1.20.1560.10:FF:000009">
    <property type="entry name" value="ABC transporter B family member 1"/>
    <property type="match status" value="1"/>
</dbReference>
<dbReference type="PANTHER" id="PTHR24222:SF61">
    <property type="entry name" value="ABC TRANSPORTER B FAMILY MEMBER 9"/>
    <property type="match status" value="1"/>
</dbReference>
<dbReference type="Gene3D" id="3.40.50.300">
    <property type="entry name" value="P-loop containing nucleotide triphosphate hydrolases"/>
    <property type="match status" value="2"/>
</dbReference>
<dbReference type="PROSITE" id="PS50929">
    <property type="entry name" value="ABC_TM1F"/>
    <property type="match status" value="2"/>
</dbReference>
<dbReference type="EMBL" id="OZ075127">
    <property type="protein sequence ID" value="CAL4947970.1"/>
    <property type="molecule type" value="Genomic_DNA"/>
</dbReference>
<dbReference type="GO" id="GO:0005524">
    <property type="term" value="F:ATP binding"/>
    <property type="evidence" value="ECO:0007669"/>
    <property type="project" value="UniProtKB-KW"/>
</dbReference>
<feature type="domain" description="ABC transporter" evidence="13">
    <location>
        <begin position="957"/>
        <end position="1194"/>
    </location>
</feature>
<evidence type="ECO:0000256" key="11">
    <source>
        <dbReference type="SAM" id="MobiDB-lite"/>
    </source>
</evidence>
<feature type="transmembrane region" description="Helical" evidence="12">
    <location>
        <begin position="895"/>
        <end position="917"/>
    </location>
</feature>
<proteinExistence type="inferred from homology"/>
<reference evidence="16" key="1">
    <citation type="submission" date="2024-06" db="EMBL/GenBank/DDBJ databases">
        <authorList>
            <person name="Ryan C."/>
        </authorList>
    </citation>
    <scope>NUCLEOTIDE SEQUENCE [LARGE SCALE GENOMIC DNA]</scope>
</reference>
<dbReference type="InterPro" id="IPR003439">
    <property type="entry name" value="ABC_transporter-like_ATP-bd"/>
</dbReference>
<dbReference type="InterPro" id="IPR036640">
    <property type="entry name" value="ABC1_TM_sf"/>
</dbReference>
<keyword evidence="7" id="KW-0067">ATP-binding</keyword>
<feature type="transmembrane region" description="Helical" evidence="12">
    <location>
        <begin position="86"/>
        <end position="107"/>
    </location>
</feature>
<reference evidence="15 16" key="2">
    <citation type="submission" date="2024-10" db="EMBL/GenBank/DDBJ databases">
        <authorList>
            <person name="Ryan C."/>
        </authorList>
    </citation>
    <scope>NUCLEOTIDE SEQUENCE [LARGE SCALE GENOMIC DNA]</scope>
</reference>
<dbReference type="InterPro" id="IPR011527">
    <property type="entry name" value="ABC1_TM_dom"/>
</dbReference>
<evidence type="ECO:0000256" key="7">
    <source>
        <dbReference type="ARBA" id="ARBA00022840"/>
    </source>
</evidence>
<feature type="region of interest" description="Disordered" evidence="11">
    <location>
        <begin position="1"/>
        <end position="20"/>
    </location>
</feature>
<evidence type="ECO:0000313" key="15">
    <source>
        <dbReference type="EMBL" id="CAL4947970.1"/>
    </source>
</evidence>
<dbReference type="InterPro" id="IPR003593">
    <property type="entry name" value="AAA+_ATPase"/>
</dbReference>
<dbReference type="PROSITE" id="PS50893">
    <property type="entry name" value="ABC_TRANSPORTER_2"/>
    <property type="match status" value="2"/>
</dbReference>
<feature type="compositionally biased region" description="Basic and acidic residues" evidence="11">
    <location>
        <begin position="8"/>
        <end position="17"/>
    </location>
</feature>
<dbReference type="GO" id="GO:0010328">
    <property type="term" value="F:auxin influx transmembrane transporter activity"/>
    <property type="evidence" value="ECO:0007669"/>
    <property type="project" value="UniProtKB-ARBA"/>
</dbReference>
<feature type="transmembrane region" description="Helical" evidence="12">
    <location>
        <begin position="303"/>
        <end position="324"/>
    </location>
</feature>
<gene>
    <name evidence="15" type="ORF">URODEC1_LOCUS37106</name>
</gene>
<dbReference type="FunFam" id="1.20.1560.10:FF:000044">
    <property type="entry name" value="ABC transporter B family member 9"/>
    <property type="match status" value="1"/>
</dbReference>
<feature type="domain" description="ABC transporter" evidence="13">
    <location>
        <begin position="361"/>
        <end position="597"/>
    </location>
</feature>
<evidence type="ECO:0000256" key="3">
    <source>
        <dbReference type="ARBA" id="ARBA00022448"/>
    </source>
</evidence>
<feature type="transmembrane region" description="Helical" evidence="12">
    <location>
        <begin position="779"/>
        <end position="798"/>
    </location>
</feature>
<dbReference type="GO" id="GO:0005886">
    <property type="term" value="C:plasma membrane"/>
    <property type="evidence" value="ECO:0007669"/>
    <property type="project" value="UniProtKB-SubCell"/>
</dbReference>
<dbReference type="InterPro" id="IPR027417">
    <property type="entry name" value="P-loop_NTPase"/>
</dbReference>
<keyword evidence="3" id="KW-0813">Transport</keyword>
<keyword evidence="16" id="KW-1185">Reference proteome</keyword>
<evidence type="ECO:0000256" key="9">
    <source>
        <dbReference type="ARBA" id="ARBA00023136"/>
    </source>
</evidence>
<feature type="transmembrane region" description="Helical" evidence="12">
    <location>
        <begin position="39"/>
        <end position="66"/>
    </location>
</feature>
<dbReference type="AlphaFoldDB" id="A0ABC8YS22"/>
<evidence type="ECO:0000256" key="1">
    <source>
        <dbReference type="ARBA" id="ARBA00004651"/>
    </source>
</evidence>
<dbReference type="CDD" id="cd18577">
    <property type="entry name" value="ABC_6TM_Pgp_ABCB1_D1_like"/>
    <property type="match status" value="1"/>
</dbReference>
<dbReference type="Proteomes" id="UP001497457">
    <property type="component" value="Chromosome 17b"/>
</dbReference>
<evidence type="ECO:0000256" key="6">
    <source>
        <dbReference type="ARBA" id="ARBA00022741"/>
    </source>
</evidence>
<evidence type="ECO:0000259" key="14">
    <source>
        <dbReference type="PROSITE" id="PS50929"/>
    </source>
</evidence>
<dbReference type="FunFam" id="3.40.50.300:FF:000066">
    <property type="entry name" value="ABC transporter B family member 1"/>
    <property type="match status" value="2"/>
</dbReference>
<dbReference type="InterPro" id="IPR039421">
    <property type="entry name" value="Type_1_exporter"/>
</dbReference>
<keyword evidence="5" id="KW-0677">Repeat</keyword>
<evidence type="ECO:0000256" key="12">
    <source>
        <dbReference type="SAM" id="Phobius"/>
    </source>
</evidence>
<dbReference type="PANTHER" id="PTHR24222">
    <property type="entry name" value="ABC TRANSPORTER B FAMILY"/>
    <property type="match status" value="1"/>
</dbReference>